<organism evidence="1 2">
    <name type="scientific">Paenibacillus sonchi</name>
    <dbReference type="NCBI Taxonomy" id="373687"/>
    <lineage>
        <taxon>Bacteria</taxon>
        <taxon>Bacillati</taxon>
        <taxon>Bacillota</taxon>
        <taxon>Bacilli</taxon>
        <taxon>Bacillales</taxon>
        <taxon>Paenibacillaceae</taxon>
        <taxon>Paenibacillus</taxon>
        <taxon>Paenibacillus sonchi group</taxon>
    </lineage>
</organism>
<dbReference type="AlphaFoldDB" id="A0A974SC99"/>
<dbReference type="InterPro" id="IPR004963">
    <property type="entry name" value="PAE/NOTUM"/>
</dbReference>
<protein>
    <recommendedName>
        <fullName evidence="3">Pectinacetylesterase</fullName>
    </recommendedName>
</protein>
<dbReference type="Pfam" id="PF03283">
    <property type="entry name" value="PAE"/>
    <property type="match status" value="1"/>
</dbReference>
<dbReference type="KEGG" id="pson:JI735_33410"/>
<sequence length="369" mass="41325">MLDNNIEAYKKYLQEHQLPVLEGVPDPGKWYRVPVPGATCAGGSPYWGYLRKGTESGLIVFFLGGGVSLNAYTAARPTRLSVPGENFYFDENSLPFNDAAFDRGIFDDAPENPFRNWSCIFVSYATGDFHVGNGDYHYTAPDGSPAVLHHHGYTNYSGLMEQAVKHLSTPAKLLITGTSGGAFGASALASDVMSYFPNCRDVTVCPDSALLLYDQWNTIAQNVWQSNEKIWKQLQGPNITLDWLRALYAEKGDGVRYLYVNSIRDSAFAMYQHYIDRGTMEITREHCLKFQKDLKEMVDTLKNEIPGISFFLFENPTENLQPELMGTMHTLIHDPEFSRPVKGGISLRDWLWSAVNDTVSDVGMELLDA</sequence>
<proteinExistence type="predicted"/>
<evidence type="ECO:0000313" key="1">
    <source>
        <dbReference type="EMBL" id="QQZ61213.1"/>
    </source>
</evidence>
<gene>
    <name evidence="1" type="ORF">JI735_33410</name>
</gene>
<dbReference type="RefSeq" id="WP_051051306.1">
    <property type="nucleotide sequence ID" value="NZ_CP068595.1"/>
</dbReference>
<dbReference type="PANTHER" id="PTHR21562:SF83">
    <property type="entry name" value="PECTIN ACETYLESTERASE 4"/>
    <property type="match status" value="1"/>
</dbReference>
<dbReference type="GO" id="GO:0016787">
    <property type="term" value="F:hydrolase activity"/>
    <property type="evidence" value="ECO:0007669"/>
    <property type="project" value="InterPro"/>
</dbReference>
<evidence type="ECO:0008006" key="3">
    <source>
        <dbReference type="Google" id="ProtNLM"/>
    </source>
</evidence>
<reference evidence="1 2" key="1">
    <citation type="submission" date="2021-01" db="EMBL/GenBank/DDBJ databases">
        <title>Whole genome sequence of Paenibacillus sonchi LMG 24727 for comparative genomics.</title>
        <authorList>
            <person name="Lee G."/>
            <person name="Kim M.-J."/>
            <person name="Lim K."/>
            <person name="Shin J.-H."/>
        </authorList>
    </citation>
    <scope>NUCLEOTIDE SEQUENCE [LARGE SCALE GENOMIC DNA]</scope>
    <source>
        <strain evidence="1 2">LMG 24727</strain>
    </source>
</reference>
<dbReference type="PANTHER" id="PTHR21562">
    <property type="entry name" value="NOTUM-RELATED"/>
    <property type="match status" value="1"/>
</dbReference>
<name>A0A974SC99_9BACL</name>
<keyword evidence="2" id="KW-1185">Reference proteome</keyword>
<accession>A0A974SC99</accession>
<evidence type="ECO:0000313" key="2">
    <source>
        <dbReference type="Proteomes" id="UP000595841"/>
    </source>
</evidence>
<dbReference type="Proteomes" id="UP000595841">
    <property type="component" value="Chromosome"/>
</dbReference>
<dbReference type="EMBL" id="CP068595">
    <property type="protein sequence ID" value="QQZ61213.1"/>
    <property type="molecule type" value="Genomic_DNA"/>
</dbReference>